<dbReference type="RefSeq" id="WP_139325809.1">
    <property type="nucleotide sequence ID" value="NZ_FTOH01000005.1"/>
</dbReference>
<dbReference type="STRING" id="484498.SAMN05421686_105190"/>
<proteinExistence type="predicted"/>
<evidence type="ECO:0000313" key="3">
    <source>
        <dbReference type="Proteomes" id="UP000185639"/>
    </source>
</evidence>
<name>A0A1N7MHL9_9GAMM</name>
<dbReference type="EMBL" id="FTOH01000005">
    <property type="protein sequence ID" value="SIS85567.1"/>
    <property type="molecule type" value="Genomic_DNA"/>
</dbReference>
<protein>
    <submittedName>
        <fullName evidence="2">Uncharacterized protein</fullName>
    </submittedName>
</protein>
<feature type="signal peptide" evidence="1">
    <location>
        <begin position="1"/>
        <end position="24"/>
    </location>
</feature>
<evidence type="ECO:0000256" key="1">
    <source>
        <dbReference type="SAM" id="SignalP"/>
    </source>
</evidence>
<feature type="chain" id="PRO_5009943479" evidence="1">
    <location>
        <begin position="25"/>
        <end position="135"/>
    </location>
</feature>
<evidence type="ECO:0000313" key="2">
    <source>
        <dbReference type="EMBL" id="SIS85567.1"/>
    </source>
</evidence>
<reference evidence="3" key="1">
    <citation type="submission" date="2017-01" db="EMBL/GenBank/DDBJ databases">
        <authorList>
            <person name="Varghese N."/>
            <person name="Submissions S."/>
        </authorList>
    </citation>
    <scope>NUCLEOTIDE SEQUENCE [LARGE SCALE GENOMIC DNA]</scope>
    <source>
        <strain evidence="3">DSM 24913</strain>
    </source>
</reference>
<keyword evidence="3" id="KW-1185">Reference proteome</keyword>
<sequence>MSRRFRFSGVLLMLLAILAQPVLAAGSLCSLGHGGSSDTVMSDVVTSESVTSIMAHDHSMHQHHGNDISKASEPSSHNCCDGGTCDMPECSVHIMGLTGFNVSVPVISAGSSISLMIAQDHPSLAGSLYRPPILA</sequence>
<dbReference type="AlphaFoldDB" id="A0A1N7MHL9"/>
<gene>
    <name evidence="2" type="ORF">SAMN05421686_105190</name>
</gene>
<dbReference type="Proteomes" id="UP000185639">
    <property type="component" value="Unassembled WGS sequence"/>
</dbReference>
<keyword evidence="1" id="KW-0732">Signal</keyword>
<organism evidence="2 3">
    <name type="scientific">Thalassolituus maritimus</name>
    <dbReference type="NCBI Taxonomy" id="484498"/>
    <lineage>
        <taxon>Bacteria</taxon>
        <taxon>Pseudomonadati</taxon>
        <taxon>Pseudomonadota</taxon>
        <taxon>Gammaproteobacteria</taxon>
        <taxon>Oceanospirillales</taxon>
        <taxon>Oceanospirillaceae</taxon>
        <taxon>Thalassolituus</taxon>
    </lineage>
</organism>
<accession>A0A1N7MHL9</accession>